<reference evidence="1 2" key="1">
    <citation type="journal article" date="2020" name="BMC Genomics">
        <title>Intraspecific diversification of the crop wild relative Brassica cretica Lam. using demographic model selection.</title>
        <authorList>
            <person name="Kioukis A."/>
            <person name="Michalopoulou V.A."/>
            <person name="Briers L."/>
            <person name="Pirintsos S."/>
            <person name="Studholme D.J."/>
            <person name="Pavlidis P."/>
            <person name="Sarris P.F."/>
        </authorList>
    </citation>
    <scope>NUCLEOTIDE SEQUENCE [LARGE SCALE GENOMIC DNA]</scope>
    <source>
        <strain evidence="2">cv. PFS-1207/04</strain>
    </source>
</reference>
<name>A0ABQ7EGS6_BRACR</name>
<evidence type="ECO:0000313" key="2">
    <source>
        <dbReference type="Proteomes" id="UP000266723"/>
    </source>
</evidence>
<proteinExistence type="predicted"/>
<comment type="caution">
    <text evidence="1">The sequence shown here is derived from an EMBL/GenBank/DDBJ whole genome shotgun (WGS) entry which is preliminary data.</text>
</comment>
<organism evidence="1 2">
    <name type="scientific">Brassica cretica</name>
    <name type="common">Mustard</name>
    <dbReference type="NCBI Taxonomy" id="69181"/>
    <lineage>
        <taxon>Eukaryota</taxon>
        <taxon>Viridiplantae</taxon>
        <taxon>Streptophyta</taxon>
        <taxon>Embryophyta</taxon>
        <taxon>Tracheophyta</taxon>
        <taxon>Spermatophyta</taxon>
        <taxon>Magnoliopsida</taxon>
        <taxon>eudicotyledons</taxon>
        <taxon>Gunneridae</taxon>
        <taxon>Pentapetalae</taxon>
        <taxon>rosids</taxon>
        <taxon>malvids</taxon>
        <taxon>Brassicales</taxon>
        <taxon>Brassicaceae</taxon>
        <taxon>Brassiceae</taxon>
        <taxon>Brassica</taxon>
    </lineage>
</organism>
<protein>
    <submittedName>
        <fullName evidence="1">Uncharacterized protein</fullName>
    </submittedName>
</protein>
<dbReference type="EMBL" id="QGKV02000299">
    <property type="protein sequence ID" value="KAF3596174.1"/>
    <property type="molecule type" value="Genomic_DNA"/>
</dbReference>
<keyword evidence="2" id="KW-1185">Reference proteome</keyword>
<evidence type="ECO:0000313" key="1">
    <source>
        <dbReference type="EMBL" id="KAF3596174.1"/>
    </source>
</evidence>
<dbReference type="Proteomes" id="UP000266723">
    <property type="component" value="Unassembled WGS sequence"/>
</dbReference>
<accession>A0ABQ7EGS6</accession>
<gene>
    <name evidence="1" type="ORF">DY000_02021072</name>
</gene>
<sequence>MRRRNQVEQIVTTGCNPEDKGYETTVINTCSRSRKSQPQLVEACASYNLEEMSRMSESKIPDE</sequence>